<accession>A0A0M5MIU9</accession>
<evidence type="ECO:0000313" key="2">
    <source>
        <dbReference type="EMBL" id="ALF47955.1"/>
    </source>
</evidence>
<feature type="transmembrane region" description="Helical" evidence="1">
    <location>
        <begin position="81"/>
        <end position="98"/>
    </location>
</feature>
<keyword evidence="1" id="KW-0812">Transmembrane</keyword>
<keyword evidence="3" id="KW-0808">Transferase</keyword>
<sequence length="107" mass="12142">MRAFWLILTSIGSAIGATLCCLPALLFLLFGTSFSFLSWTQNLYEYRVPLSVIAVICFVISGISLFYKPKSCNLSYKKKKWILIYILFGVILLLLLTYPELLGEIYA</sequence>
<name>A0A0M5MIU9_9BACT</name>
<gene>
    <name evidence="3" type="ORF">A3835_01565</name>
    <name evidence="2" type="ORF">CCON33237_1293</name>
</gene>
<dbReference type="Proteomes" id="UP000192671">
    <property type="component" value="Unassembled WGS sequence"/>
</dbReference>
<keyword evidence="1" id="KW-1133">Transmembrane helix</keyword>
<dbReference type="EMBL" id="CP012541">
    <property type="protein sequence ID" value="ALF47955.1"/>
    <property type="molecule type" value="Genomic_DNA"/>
</dbReference>
<dbReference type="GeneID" id="28662969"/>
<organism evidence="2 4">
    <name type="scientific">Campylobacter concisus</name>
    <dbReference type="NCBI Taxonomy" id="199"/>
    <lineage>
        <taxon>Bacteria</taxon>
        <taxon>Pseudomonadati</taxon>
        <taxon>Campylobacterota</taxon>
        <taxon>Epsilonproteobacteria</taxon>
        <taxon>Campylobacterales</taxon>
        <taxon>Campylobacteraceae</taxon>
        <taxon>Campylobacter</taxon>
    </lineage>
</organism>
<dbReference type="PATRIC" id="fig|199.248.peg.1334"/>
<dbReference type="RefSeq" id="WP_054196908.1">
    <property type="nucleotide sequence ID" value="NZ_CABMKQ010000012.1"/>
</dbReference>
<dbReference type="OrthoDB" id="9942964at2"/>
<dbReference type="Proteomes" id="UP000066049">
    <property type="component" value="Chromosome"/>
</dbReference>
<dbReference type="KEGG" id="ccoc:CCON33237_1293"/>
<evidence type="ECO:0000313" key="4">
    <source>
        <dbReference type="Proteomes" id="UP000066049"/>
    </source>
</evidence>
<proteinExistence type="predicted"/>
<dbReference type="EMBL" id="LVWL01000017">
    <property type="protein sequence ID" value="ORI09001.1"/>
    <property type="molecule type" value="Genomic_DNA"/>
</dbReference>
<protein>
    <submittedName>
        <fullName evidence="3">Aryl sulfotransferase</fullName>
    </submittedName>
    <submittedName>
        <fullName evidence="2">Putative mercury transporter, membrane protein MerT</fullName>
    </submittedName>
</protein>
<reference evidence="4" key="1">
    <citation type="submission" date="2015-08" db="EMBL/GenBank/DDBJ databases">
        <title>Comparative genomics of the Campylobacter concisus group.</title>
        <authorList>
            <person name="Miller W.G."/>
            <person name="Yee E."/>
            <person name="Chapman M.H."/>
            <person name="Huynh S."/>
            <person name="Bono J.L."/>
            <person name="On S.L.W."/>
            <person name="St Leger J."/>
            <person name="Foster G."/>
            <person name="Parker C.T."/>
        </authorList>
    </citation>
    <scope>NUCLEOTIDE SEQUENCE [LARGE SCALE GENOMIC DNA]</scope>
    <source>
        <strain evidence="4">ATCC 33237</strain>
    </source>
</reference>
<evidence type="ECO:0000256" key="1">
    <source>
        <dbReference type="SAM" id="Phobius"/>
    </source>
</evidence>
<dbReference type="GO" id="GO:0016740">
    <property type="term" value="F:transferase activity"/>
    <property type="evidence" value="ECO:0007669"/>
    <property type="project" value="UniProtKB-KW"/>
</dbReference>
<feature type="transmembrane region" description="Helical" evidence="1">
    <location>
        <begin position="50"/>
        <end position="69"/>
    </location>
</feature>
<dbReference type="AlphaFoldDB" id="A0A0M5MIU9"/>
<evidence type="ECO:0000313" key="5">
    <source>
        <dbReference type="Proteomes" id="UP000192671"/>
    </source>
</evidence>
<keyword evidence="1" id="KW-0472">Membrane</keyword>
<reference evidence="2" key="2">
    <citation type="submission" date="2016-07" db="EMBL/GenBank/DDBJ databases">
        <title>Comparative genomics of the Campylobacter concisus group.</title>
        <authorList>
            <person name="Miller W.G."/>
            <person name="Yee E."/>
            <person name="Chapman M.H."/>
            <person name="Huynh S."/>
            <person name="Bono J.L."/>
            <person name="On S.L.W."/>
            <person name="StLeger J."/>
            <person name="Foster G."/>
            <person name="Parker C.T."/>
        </authorList>
    </citation>
    <scope>NUCLEOTIDE SEQUENCE</scope>
    <source>
        <strain evidence="2">ATCC 33237</strain>
    </source>
</reference>
<feature type="transmembrane region" description="Helical" evidence="1">
    <location>
        <begin position="7"/>
        <end position="30"/>
    </location>
</feature>
<evidence type="ECO:0000313" key="3">
    <source>
        <dbReference type="EMBL" id="ORI09001.1"/>
    </source>
</evidence>
<reference evidence="3 5" key="3">
    <citation type="journal article" date="2017" name="Gene Rep">
        <title>The ribosomal RNA operon (rrn) of Campylobacter concisus supports molecular typing to genomospecies level.</title>
        <authorList>
            <person name="Huq M."/>
            <person name="Van T.T.H."/>
            <person name="Gurtler V."/>
            <person name="Elshagmani E."/>
            <person name="Allemailem K.S."/>
            <person name="Smooker P.M."/>
            <person name="Istivan T.S."/>
        </authorList>
    </citation>
    <scope>NUCLEOTIDE SEQUENCE [LARGE SCALE GENOMIC DNA]</scope>
    <source>
        <strain evidence="3 5">RCH 26</strain>
    </source>
</reference>